<comment type="caution">
    <text evidence="2">The sequence shown here is derived from an EMBL/GenBank/DDBJ whole genome shotgun (WGS) entry which is preliminary data.</text>
</comment>
<dbReference type="InParanoid" id="A0A0V0QDU1"/>
<evidence type="ECO:0000256" key="1">
    <source>
        <dbReference type="SAM" id="Coils"/>
    </source>
</evidence>
<keyword evidence="1" id="KW-0175">Coiled coil</keyword>
<evidence type="ECO:0000313" key="3">
    <source>
        <dbReference type="Proteomes" id="UP000054937"/>
    </source>
</evidence>
<proteinExistence type="predicted"/>
<name>A0A0V0QDU1_PSEPJ</name>
<keyword evidence="3" id="KW-1185">Reference proteome</keyword>
<accession>A0A0V0QDU1</accession>
<dbReference type="AlphaFoldDB" id="A0A0V0QDU1"/>
<evidence type="ECO:0000313" key="2">
    <source>
        <dbReference type="EMBL" id="KRX00348.1"/>
    </source>
</evidence>
<protein>
    <submittedName>
        <fullName evidence="2">Uncharacterized protein</fullName>
    </submittedName>
</protein>
<organism evidence="2 3">
    <name type="scientific">Pseudocohnilembus persalinus</name>
    <name type="common">Ciliate</name>
    <dbReference type="NCBI Taxonomy" id="266149"/>
    <lineage>
        <taxon>Eukaryota</taxon>
        <taxon>Sar</taxon>
        <taxon>Alveolata</taxon>
        <taxon>Ciliophora</taxon>
        <taxon>Intramacronucleata</taxon>
        <taxon>Oligohymenophorea</taxon>
        <taxon>Scuticociliatia</taxon>
        <taxon>Philasterida</taxon>
        <taxon>Pseudocohnilembidae</taxon>
        <taxon>Pseudocohnilembus</taxon>
    </lineage>
</organism>
<dbReference type="Proteomes" id="UP000054937">
    <property type="component" value="Unassembled WGS sequence"/>
</dbReference>
<feature type="coiled-coil region" evidence="1">
    <location>
        <begin position="293"/>
        <end position="320"/>
    </location>
</feature>
<dbReference type="EMBL" id="LDAU01000194">
    <property type="protein sequence ID" value="KRX00348.1"/>
    <property type="molecule type" value="Genomic_DNA"/>
</dbReference>
<gene>
    <name evidence="2" type="ORF">PPERSA_10847</name>
</gene>
<sequence>MLFSQYVIEIVLQKYEQKIKQDFKLLPQSYDIARYYLQKLFQEMQDFGLQNLVDFFNQKRPKSLRRMRVYDSMNLEQFIDIFKQYFEALSQVETVKHRPDRFKRIENIKISSLSGVNALRNQGIAFTDFNEISQEDGLQDNDLNSIQPSQVPITIPKVNFDIIFLFLGDIFDSKILNDTESIEKHIEAFDSICRFQIYKPKMDHIQEEDIEDDEEQCIIEEEYIEKLKKEIMEKLASSGNKSKLITEKKLDELIFTAEKDETQSEQVESQNILQKGLMKSYRSFGFLDKLNFSNKKQRNREQEESNLEEFESDMNIEESDINSMLRCRRN</sequence>
<reference evidence="2 3" key="1">
    <citation type="journal article" date="2015" name="Sci. Rep.">
        <title>Genome of the facultative scuticociliatosis pathogen Pseudocohnilembus persalinus provides insight into its virulence through horizontal gene transfer.</title>
        <authorList>
            <person name="Xiong J."/>
            <person name="Wang G."/>
            <person name="Cheng J."/>
            <person name="Tian M."/>
            <person name="Pan X."/>
            <person name="Warren A."/>
            <person name="Jiang C."/>
            <person name="Yuan D."/>
            <person name="Miao W."/>
        </authorList>
    </citation>
    <scope>NUCLEOTIDE SEQUENCE [LARGE SCALE GENOMIC DNA]</scope>
    <source>
        <strain evidence="2">36N120E</strain>
    </source>
</reference>